<dbReference type="CDD" id="cd17546">
    <property type="entry name" value="REC_hyHK_CKI1_RcsC-like"/>
    <property type="match status" value="1"/>
</dbReference>
<dbReference type="SMART" id="SM00448">
    <property type="entry name" value="REC"/>
    <property type="match status" value="1"/>
</dbReference>
<evidence type="ECO:0000256" key="12">
    <source>
        <dbReference type="ARBA" id="ARBA00070152"/>
    </source>
</evidence>
<reference evidence="17 18" key="1">
    <citation type="submission" date="2019-01" db="EMBL/GenBank/DDBJ databases">
        <title>Zoogloea oleivorans genome sequencing and assembly.</title>
        <authorList>
            <person name="Tancsics A."/>
            <person name="Farkas M."/>
            <person name="Kriszt B."/>
            <person name="Maroti G."/>
            <person name="Horvath B."/>
        </authorList>
    </citation>
    <scope>NUCLEOTIDE SEQUENCE [LARGE SCALE GENOMIC DNA]</scope>
    <source>
        <strain evidence="17 18">Buc</strain>
    </source>
</reference>
<gene>
    <name evidence="17" type="ORF">ETQ85_15950</name>
</gene>
<dbReference type="SMART" id="SM00387">
    <property type="entry name" value="HATPase_c"/>
    <property type="match status" value="1"/>
</dbReference>
<organism evidence="17 18">
    <name type="scientific">Zoogloea oleivorans</name>
    <dbReference type="NCBI Taxonomy" id="1552750"/>
    <lineage>
        <taxon>Bacteria</taxon>
        <taxon>Pseudomonadati</taxon>
        <taxon>Pseudomonadota</taxon>
        <taxon>Betaproteobacteria</taxon>
        <taxon>Rhodocyclales</taxon>
        <taxon>Zoogloeaceae</taxon>
        <taxon>Zoogloea</taxon>
    </lineage>
</organism>
<evidence type="ECO:0000256" key="11">
    <source>
        <dbReference type="ARBA" id="ARBA00068150"/>
    </source>
</evidence>
<evidence type="ECO:0000313" key="17">
    <source>
        <dbReference type="EMBL" id="TYC54946.1"/>
    </source>
</evidence>
<keyword evidence="6" id="KW-0418">Kinase</keyword>
<dbReference type="FunFam" id="1.10.287.130:FF:000002">
    <property type="entry name" value="Two-component osmosensing histidine kinase"/>
    <property type="match status" value="1"/>
</dbReference>
<comment type="caution">
    <text evidence="17">The sequence shown here is derived from an EMBL/GenBank/DDBJ whole genome shotgun (WGS) entry which is preliminary data.</text>
</comment>
<dbReference type="InterPro" id="IPR036097">
    <property type="entry name" value="HisK_dim/P_sf"/>
</dbReference>
<dbReference type="SUPFAM" id="SSF55874">
    <property type="entry name" value="ATPase domain of HSP90 chaperone/DNA topoisomerase II/histidine kinase"/>
    <property type="match status" value="1"/>
</dbReference>
<feature type="domain" description="Histidine kinase" evidence="15">
    <location>
        <begin position="111"/>
        <end position="331"/>
    </location>
</feature>
<dbReference type="InterPro" id="IPR005467">
    <property type="entry name" value="His_kinase_dom"/>
</dbReference>
<dbReference type="EMBL" id="SDKK01000015">
    <property type="protein sequence ID" value="TYC54946.1"/>
    <property type="molecule type" value="Genomic_DNA"/>
</dbReference>
<dbReference type="Proteomes" id="UP000389128">
    <property type="component" value="Unassembled WGS sequence"/>
</dbReference>
<evidence type="ECO:0000256" key="7">
    <source>
        <dbReference type="ARBA" id="ARBA00022840"/>
    </source>
</evidence>
<proteinExistence type="predicted"/>
<dbReference type="Gene3D" id="1.10.287.130">
    <property type="match status" value="1"/>
</dbReference>
<keyword evidence="3 13" id="KW-0597">Phosphoprotein</keyword>
<comment type="catalytic activity">
    <reaction evidence="1">
        <text>ATP + protein L-histidine = ADP + protein N-phospho-L-histidine.</text>
        <dbReference type="EC" id="2.7.13.3"/>
    </reaction>
</comment>
<accession>A0A6C2CMR5</accession>
<evidence type="ECO:0000259" key="15">
    <source>
        <dbReference type="PROSITE" id="PS50109"/>
    </source>
</evidence>
<dbReference type="CDD" id="cd00082">
    <property type="entry name" value="HisKA"/>
    <property type="match status" value="1"/>
</dbReference>
<evidence type="ECO:0000256" key="6">
    <source>
        <dbReference type="ARBA" id="ARBA00022777"/>
    </source>
</evidence>
<evidence type="ECO:0000256" key="3">
    <source>
        <dbReference type="ARBA" id="ARBA00022553"/>
    </source>
</evidence>
<feature type="coiled-coil region" evidence="14">
    <location>
        <begin position="42"/>
        <end position="86"/>
    </location>
</feature>
<dbReference type="RefSeq" id="WP_148580078.1">
    <property type="nucleotide sequence ID" value="NZ_SDKK01000015.1"/>
</dbReference>
<evidence type="ECO:0000259" key="16">
    <source>
        <dbReference type="PROSITE" id="PS50110"/>
    </source>
</evidence>
<dbReference type="Pfam" id="PF02518">
    <property type="entry name" value="HATPase_c"/>
    <property type="match status" value="1"/>
</dbReference>
<evidence type="ECO:0000313" key="18">
    <source>
        <dbReference type="Proteomes" id="UP000389128"/>
    </source>
</evidence>
<dbReference type="PANTHER" id="PTHR45339:SF3">
    <property type="entry name" value="HISTIDINE KINASE"/>
    <property type="match status" value="1"/>
</dbReference>
<dbReference type="SUPFAM" id="SSF47384">
    <property type="entry name" value="Homodimeric domain of signal transducing histidine kinase"/>
    <property type="match status" value="1"/>
</dbReference>
<dbReference type="Gene3D" id="3.30.565.10">
    <property type="entry name" value="Histidine kinase-like ATPase, C-terminal domain"/>
    <property type="match status" value="1"/>
</dbReference>
<dbReference type="AlphaFoldDB" id="A0A6C2CMR5"/>
<evidence type="ECO:0000256" key="8">
    <source>
        <dbReference type="ARBA" id="ARBA00023012"/>
    </source>
</evidence>
<evidence type="ECO:0000256" key="13">
    <source>
        <dbReference type="PROSITE-ProRule" id="PRU00169"/>
    </source>
</evidence>
<dbReference type="PROSITE" id="PS50110">
    <property type="entry name" value="RESPONSE_REGULATORY"/>
    <property type="match status" value="1"/>
</dbReference>
<dbReference type="GO" id="GO:0005524">
    <property type="term" value="F:ATP binding"/>
    <property type="evidence" value="ECO:0007669"/>
    <property type="project" value="UniProtKB-KW"/>
</dbReference>
<evidence type="ECO:0000256" key="1">
    <source>
        <dbReference type="ARBA" id="ARBA00000085"/>
    </source>
</evidence>
<dbReference type="SMART" id="SM00388">
    <property type="entry name" value="HisKA"/>
    <property type="match status" value="1"/>
</dbReference>
<dbReference type="InterPro" id="IPR011006">
    <property type="entry name" value="CheY-like_superfamily"/>
</dbReference>
<evidence type="ECO:0000256" key="5">
    <source>
        <dbReference type="ARBA" id="ARBA00022741"/>
    </source>
</evidence>
<evidence type="ECO:0000256" key="9">
    <source>
        <dbReference type="ARBA" id="ARBA00058004"/>
    </source>
</evidence>
<dbReference type="InterPro" id="IPR001789">
    <property type="entry name" value="Sig_transdc_resp-reg_receiver"/>
</dbReference>
<keyword evidence="18" id="KW-1185">Reference proteome</keyword>
<keyword evidence="4" id="KW-0808">Transferase</keyword>
<protein>
    <recommendedName>
        <fullName evidence="11">Sensory/regulatory protein RpfC</fullName>
        <ecNumber evidence="2">2.7.13.3</ecNumber>
    </recommendedName>
    <alternativeName>
        <fullName evidence="12">Virulence sensor protein BvgS</fullName>
    </alternativeName>
</protein>
<dbReference type="SUPFAM" id="SSF52172">
    <property type="entry name" value="CheY-like"/>
    <property type="match status" value="1"/>
</dbReference>
<dbReference type="PRINTS" id="PR00344">
    <property type="entry name" value="BCTRLSENSOR"/>
</dbReference>
<dbReference type="InterPro" id="IPR036890">
    <property type="entry name" value="HATPase_C_sf"/>
</dbReference>
<dbReference type="OrthoDB" id="8552871at2"/>
<evidence type="ECO:0000256" key="14">
    <source>
        <dbReference type="SAM" id="Coils"/>
    </source>
</evidence>
<feature type="domain" description="Response regulatory" evidence="16">
    <location>
        <begin position="356"/>
        <end position="472"/>
    </location>
</feature>
<dbReference type="InterPro" id="IPR004358">
    <property type="entry name" value="Sig_transdc_His_kin-like_C"/>
</dbReference>
<evidence type="ECO:0000256" key="4">
    <source>
        <dbReference type="ARBA" id="ARBA00022679"/>
    </source>
</evidence>
<dbReference type="Gene3D" id="3.40.50.2300">
    <property type="match status" value="1"/>
</dbReference>
<sequence>MSTEPLPGQKIAARLRRNAEARLVQEQRSSTCPDEIDALRLMHELQVHQIELEMQNEELRAARDDADKAREELSVLNARLEELVAIRTAELLAARDAAQAADRAKSSFLANMSHEIRTPMNGILGMAHLLRRSGVTPKQAEQLDKIELAGHHLMEIISNILDFSKIEAGKLLLEHIDFDLHELIDNTLAIVADSAAAKGLQLSADLTGVPALLCGDPTRLSQALLNYLGNAIKFTRTGSVTLRARLRAETDDGYLLHFAVIDTGIGMTPEQQGKLFEAFTQADSSSTRQFGGTGLGLAITRRIVQLMGGETGVRSTPGEGSNFWLTVRLDKGLPITSDALPESAEQILQRDYQGTRILVADDDPINLEVVQMLLTDIGLAVDTAANGLEAIDKAGASPYALILMDLQMPKLGGLEATRAIRKLAGRRLTPIVAMTASAFAPERERCLTAGMNDFIAKPVSLENLFGTLLHWLARQPPQDPQD</sequence>
<dbReference type="InterPro" id="IPR003594">
    <property type="entry name" value="HATPase_dom"/>
</dbReference>
<keyword evidence="8" id="KW-0902">Two-component regulatory system</keyword>
<comment type="subunit">
    <text evidence="10">At low DSF concentrations, interacts with RpfF.</text>
</comment>
<dbReference type="PROSITE" id="PS50109">
    <property type="entry name" value="HIS_KIN"/>
    <property type="match status" value="1"/>
</dbReference>
<evidence type="ECO:0000256" key="10">
    <source>
        <dbReference type="ARBA" id="ARBA00064003"/>
    </source>
</evidence>
<name>A0A6C2CMR5_9RHOO</name>
<keyword evidence="7" id="KW-0067">ATP-binding</keyword>
<dbReference type="Pfam" id="PF00512">
    <property type="entry name" value="HisKA"/>
    <property type="match status" value="1"/>
</dbReference>
<dbReference type="PANTHER" id="PTHR45339">
    <property type="entry name" value="HYBRID SIGNAL TRANSDUCTION HISTIDINE KINASE J"/>
    <property type="match status" value="1"/>
</dbReference>
<dbReference type="Pfam" id="PF00072">
    <property type="entry name" value="Response_reg"/>
    <property type="match status" value="1"/>
</dbReference>
<comment type="function">
    <text evidence="9">Member of the two-component regulatory system BvgS/BvgA. Phosphorylates BvgA via a four-step phosphorelay in response to environmental signals.</text>
</comment>
<keyword evidence="5" id="KW-0547">Nucleotide-binding</keyword>
<evidence type="ECO:0000256" key="2">
    <source>
        <dbReference type="ARBA" id="ARBA00012438"/>
    </source>
</evidence>
<dbReference type="EC" id="2.7.13.3" evidence="2"/>
<dbReference type="InterPro" id="IPR003661">
    <property type="entry name" value="HisK_dim/P_dom"/>
</dbReference>
<keyword evidence="14" id="KW-0175">Coiled coil</keyword>
<dbReference type="GO" id="GO:0000155">
    <property type="term" value="F:phosphorelay sensor kinase activity"/>
    <property type="evidence" value="ECO:0007669"/>
    <property type="project" value="InterPro"/>
</dbReference>
<dbReference type="FunFam" id="3.30.565.10:FF:000010">
    <property type="entry name" value="Sensor histidine kinase RcsC"/>
    <property type="match status" value="1"/>
</dbReference>
<feature type="modified residue" description="4-aspartylphosphate" evidence="13">
    <location>
        <position position="405"/>
    </location>
</feature>
<dbReference type="CDD" id="cd16922">
    <property type="entry name" value="HATPase_EvgS-ArcB-TorS-like"/>
    <property type="match status" value="1"/>
</dbReference>